<evidence type="ECO:0000313" key="2">
    <source>
        <dbReference type="Proteomes" id="UP001610563"/>
    </source>
</evidence>
<comment type="caution">
    <text evidence="1">The sequence shown here is derived from an EMBL/GenBank/DDBJ whole genome shotgun (WGS) entry which is preliminary data.</text>
</comment>
<gene>
    <name evidence="1" type="ORF">BJX66DRAFT_335077</name>
</gene>
<evidence type="ECO:0000313" key="1">
    <source>
        <dbReference type="EMBL" id="KAL2797464.1"/>
    </source>
</evidence>
<dbReference type="Proteomes" id="UP001610563">
    <property type="component" value="Unassembled WGS sequence"/>
</dbReference>
<dbReference type="EMBL" id="JBFTWV010000019">
    <property type="protein sequence ID" value="KAL2797464.1"/>
    <property type="molecule type" value="Genomic_DNA"/>
</dbReference>
<proteinExistence type="predicted"/>
<protein>
    <recommendedName>
        <fullName evidence="3">F-box domain-containing protein</fullName>
    </recommendedName>
</protein>
<name>A0ABR4GEJ0_9EURO</name>
<keyword evidence="2" id="KW-1185">Reference proteome</keyword>
<organism evidence="1 2">
    <name type="scientific">Aspergillus keveii</name>
    <dbReference type="NCBI Taxonomy" id="714993"/>
    <lineage>
        <taxon>Eukaryota</taxon>
        <taxon>Fungi</taxon>
        <taxon>Dikarya</taxon>
        <taxon>Ascomycota</taxon>
        <taxon>Pezizomycotina</taxon>
        <taxon>Eurotiomycetes</taxon>
        <taxon>Eurotiomycetidae</taxon>
        <taxon>Eurotiales</taxon>
        <taxon>Aspergillaceae</taxon>
        <taxon>Aspergillus</taxon>
        <taxon>Aspergillus subgen. Nidulantes</taxon>
    </lineage>
</organism>
<accession>A0ABR4GEJ0</accession>
<evidence type="ECO:0008006" key="3">
    <source>
        <dbReference type="Google" id="ProtNLM"/>
    </source>
</evidence>
<sequence length="480" mass="54747">MADRLPLEILSQIAEYIHEEVEEAEEEADPVLHKAARASLEKAAAVSGKWKAAFDPFLYKTFDLQCTNTYPWGLHKSNLSVFKARTSGPLGVPRRNVIRNVSYYIKIAYKAPKRPTDHKIGSIQKANEYAYRSAVAGLFEVLRTWDNSCRLTLGLHLAYGSRPKQPSPTESNNSQNYFESIGTTIAIPDVHCINTLYLESNEHVEDGRELYSVSTKTLLEVAHHCTTLKELYVSPRTASFPDWEPRDHNEEQRHDIAIGLCDLPSSLQTLRFMEENIAAVGFPLVLSRNDNLFTANLRSMSVHLRHLELSRARLPPDFLVPLDESHKPIQDSLHWPRLELVQIHQAPTFTHAGELELEEDNILSESTSPDPKDKALYNRAFISTAYAVRQMPRLATFMYTTIDHYIFQGLPDHYSIFKFKNDRATRTVTAQWISITGYKPGKRVANAWGFRLSDMTVRYDGPKATSRIELSAWPPTKTWY</sequence>
<reference evidence="1 2" key="1">
    <citation type="submission" date="2024-07" db="EMBL/GenBank/DDBJ databases">
        <title>Section-level genome sequencing and comparative genomics of Aspergillus sections Usti and Cavernicolus.</title>
        <authorList>
            <consortium name="Lawrence Berkeley National Laboratory"/>
            <person name="Nybo J.L."/>
            <person name="Vesth T.C."/>
            <person name="Theobald S."/>
            <person name="Frisvad J.C."/>
            <person name="Larsen T.O."/>
            <person name="Kjaerboelling I."/>
            <person name="Rothschild-Mancinelli K."/>
            <person name="Lyhne E.K."/>
            <person name="Kogle M.E."/>
            <person name="Barry K."/>
            <person name="Clum A."/>
            <person name="Na H."/>
            <person name="Ledsgaard L."/>
            <person name="Lin J."/>
            <person name="Lipzen A."/>
            <person name="Kuo A."/>
            <person name="Riley R."/>
            <person name="Mondo S."/>
            <person name="Labutti K."/>
            <person name="Haridas S."/>
            <person name="Pangalinan J."/>
            <person name="Salamov A.A."/>
            <person name="Simmons B.A."/>
            <person name="Magnuson J.K."/>
            <person name="Chen J."/>
            <person name="Drula E."/>
            <person name="Henrissat B."/>
            <person name="Wiebenga A."/>
            <person name="Lubbers R.J."/>
            <person name="Gomes A.C."/>
            <person name="Makela M.R."/>
            <person name="Stajich J."/>
            <person name="Grigoriev I.V."/>
            <person name="Mortensen U.H."/>
            <person name="De Vries R.P."/>
            <person name="Baker S.E."/>
            <person name="Andersen M.R."/>
        </authorList>
    </citation>
    <scope>NUCLEOTIDE SEQUENCE [LARGE SCALE GENOMIC DNA]</scope>
    <source>
        <strain evidence="1 2">CBS 209.92</strain>
    </source>
</reference>